<dbReference type="OrthoDB" id="9812490at2"/>
<evidence type="ECO:0000256" key="5">
    <source>
        <dbReference type="ARBA" id="ARBA00023163"/>
    </source>
</evidence>
<keyword evidence="1 6" id="KW-0597">Phosphoprotein</keyword>
<protein>
    <submittedName>
        <fullName evidence="10">Response regulator transcription factor</fullName>
    </submittedName>
</protein>
<evidence type="ECO:0000256" key="6">
    <source>
        <dbReference type="PROSITE-ProRule" id="PRU00169"/>
    </source>
</evidence>
<feature type="domain" description="OmpR/PhoB-type" evidence="9">
    <location>
        <begin position="125"/>
        <end position="223"/>
    </location>
</feature>
<name>A0A558BVI6_9BACT</name>
<dbReference type="SUPFAM" id="SSF52172">
    <property type="entry name" value="CheY-like"/>
    <property type="match status" value="1"/>
</dbReference>
<evidence type="ECO:0000313" key="10">
    <source>
        <dbReference type="EMBL" id="TVT40537.1"/>
    </source>
</evidence>
<dbReference type="Proteomes" id="UP000317624">
    <property type="component" value="Unassembled WGS sequence"/>
</dbReference>
<dbReference type="InterPro" id="IPR001867">
    <property type="entry name" value="OmpR/PhoB-type_DNA-bd"/>
</dbReference>
<keyword evidence="11" id="KW-1185">Reference proteome</keyword>
<dbReference type="InterPro" id="IPR039420">
    <property type="entry name" value="WalR-like"/>
</dbReference>
<organism evidence="10 11">
    <name type="scientific">Hymenobacter setariae</name>
    <dbReference type="NCBI Taxonomy" id="2594794"/>
    <lineage>
        <taxon>Bacteria</taxon>
        <taxon>Pseudomonadati</taxon>
        <taxon>Bacteroidota</taxon>
        <taxon>Cytophagia</taxon>
        <taxon>Cytophagales</taxon>
        <taxon>Hymenobacteraceae</taxon>
        <taxon>Hymenobacter</taxon>
    </lineage>
</organism>
<evidence type="ECO:0000256" key="7">
    <source>
        <dbReference type="PROSITE-ProRule" id="PRU01091"/>
    </source>
</evidence>
<dbReference type="InterPro" id="IPR001789">
    <property type="entry name" value="Sig_transdc_resp-reg_receiver"/>
</dbReference>
<dbReference type="GO" id="GO:0005829">
    <property type="term" value="C:cytosol"/>
    <property type="evidence" value="ECO:0007669"/>
    <property type="project" value="TreeGrafter"/>
</dbReference>
<accession>A0A558BVI6</accession>
<dbReference type="AlphaFoldDB" id="A0A558BVI6"/>
<dbReference type="GO" id="GO:0000156">
    <property type="term" value="F:phosphorelay response regulator activity"/>
    <property type="evidence" value="ECO:0007669"/>
    <property type="project" value="TreeGrafter"/>
</dbReference>
<dbReference type="Pfam" id="PF00072">
    <property type="entry name" value="Response_reg"/>
    <property type="match status" value="1"/>
</dbReference>
<evidence type="ECO:0000256" key="3">
    <source>
        <dbReference type="ARBA" id="ARBA00023015"/>
    </source>
</evidence>
<evidence type="ECO:0000259" key="8">
    <source>
        <dbReference type="PROSITE" id="PS50110"/>
    </source>
</evidence>
<dbReference type="PROSITE" id="PS50110">
    <property type="entry name" value="RESPONSE_REGULATORY"/>
    <property type="match status" value="1"/>
</dbReference>
<keyword evidence="2" id="KW-0902">Two-component regulatory system</keyword>
<evidence type="ECO:0000259" key="9">
    <source>
        <dbReference type="PROSITE" id="PS51755"/>
    </source>
</evidence>
<dbReference type="PANTHER" id="PTHR48111">
    <property type="entry name" value="REGULATOR OF RPOS"/>
    <property type="match status" value="1"/>
</dbReference>
<dbReference type="Gene3D" id="1.10.10.10">
    <property type="entry name" value="Winged helix-like DNA-binding domain superfamily/Winged helix DNA-binding domain"/>
    <property type="match status" value="1"/>
</dbReference>
<keyword evidence="3" id="KW-0805">Transcription regulation</keyword>
<dbReference type="Gene3D" id="3.40.50.2300">
    <property type="match status" value="1"/>
</dbReference>
<dbReference type="Pfam" id="PF00486">
    <property type="entry name" value="Trans_reg_C"/>
    <property type="match status" value="1"/>
</dbReference>
<feature type="DNA-binding region" description="OmpR/PhoB-type" evidence="7">
    <location>
        <begin position="125"/>
        <end position="223"/>
    </location>
</feature>
<keyword evidence="5" id="KW-0804">Transcription</keyword>
<sequence>MRVLVVEDELKVIAILKQGFEEEGFTVDVAFDGKTGHLMALGTQYDIILLDIGLPHLNGYELCTLIRRRDAQVPILMLTALGTTDNKVEALTLGADDYLVKPFEFRELLARVRALTRRARPDFGPVVLQAADLELNPSTKQVTCDGQLVALTAREFALLEVLLRHKNEVLSRADLIEKVWTLNFDTGTNVVDVYINYLRNKIEKPFGRRLIQTVVGMGYVLRDEPVAL</sequence>
<dbReference type="InterPro" id="IPR011006">
    <property type="entry name" value="CheY-like_superfamily"/>
</dbReference>
<comment type="caution">
    <text evidence="10">The sequence shown here is derived from an EMBL/GenBank/DDBJ whole genome shotgun (WGS) entry which is preliminary data.</text>
</comment>
<feature type="domain" description="Response regulatory" evidence="8">
    <location>
        <begin position="2"/>
        <end position="116"/>
    </location>
</feature>
<gene>
    <name evidence="10" type="ORF">FNT36_13760</name>
</gene>
<dbReference type="FunFam" id="1.10.10.10:FF:000005">
    <property type="entry name" value="Two-component system response regulator"/>
    <property type="match status" value="1"/>
</dbReference>
<keyword evidence="4 7" id="KW-0238">DNA-binding</keyword>
<reference evidence="10 11" key="1">
    <citation type="submission" date="2019-07" db="EMBL/GenBank/DDBJ databases">
        <title>Hymenobacter sp. straun FUR1 Genome sequencing and assembly.</title>
        <authorList>
            <person name="Chhetri G."/>
        </authorList>
    </citation>
    <scope>NUCLEOTIDE SEQUENCE [LARGE SCALE GENOMIC DNA]</scope>
    <source>
        <strain evidence="10 11">Fur1</strain>
    </source>
</reference>
<dbReference type="Gene3D" id="6.10.250.690">
    <property type="match status" value="1"/>
</dbReference>
<dbReference type="GO" id="GO:0000976">
    <property type="term" value="F:transcription cis-regulatory region binding"/>
    <property type="evidence" value="ECO:0007669"/>
    <property type="project" value="TreeGrafter"/>
</dbReference>
<dbReference type="EMBL" id="VMRJ01000003">
    <property type="protein sequence ID" value="TVT40537.1"/>
    <property type="molecule type" value="Genomic_DNA"/>
</dbReference>
<dbReference type="GO" id="GO:0006355">
    <property type="term" value="P:regulation of DNA-templated transcription"/>
    <property type="evidence" value="ECO:0007669"/>
    <property type="project" value="InterPro"/>
</dbReference>
<dbReference type="FunFam" id="3.40.50.2300:FF:000001">
    <property type="entry name" value="DNA-binding response regulator PhoB"/>
    <property type="match status" value="1"/>
</dbReference>
<proteinExistence type="predicted"/>
<dbReference type="CDD" id="cd00383">
    <property type="entry name" value="trans_reg_C"/>
    <property type="match status" value="1"/>
</dbReference>
<evidence type="ECO:0000256" key="4">
    <source>
        <dbReference type="ARBA" id="ARBA00023125"/>
    </source>
</evidence>
<dbReference type="InterPro" id="IPR036388">
    <property type="entry name" value="WH-like_DNA-bd_sf"/>
</dbReference>
<dbReference type="SMART" id="SM00862">
    <property type="entry name" value="Trans_reg_C"/>
    <property type="match status" value="1"/>
</dbReference>
<feature type="modified residue" description="4-aspartylphosphate" evidence="6">
    <location>
        <position position="51"/>
    </location>
</feature>
<dbReference type="RefSeq" id="WP_144848586.1">
    <property type="nucleotide sequence ID" value="NZ_VMRJ01000003.1"/>
</dbReference>
<evidence type="ECO:0000256" key="1">
    <source>
        <dbReference type="ARBA" id="ARBA00022553"/>
    </source>
</evidence>
<dbReference type="PROSITE" id="PS51755">
    <property type="entry name" value="OMPR_PHOB"/>
    <property type="match status" value="1"/>
</dbReference>
<dbReference type="GO" id="GO:0032993">
    <property type="term" value="C:protein-DNA complex"/>
    <property type="evidence" value="ECO:0007669"/>
    <property type="project" value="TreeGrafter"/>
</dbReference>
<dbReference type="SMART" id="SM00448">
    <property type="entry name" value="REC"/>
    <property type="match status" value="1"/>
</dbReference>
<evidence type="ECO:0000256" key="2">
    <source>
        <dbReference type="ARBA" id="ARBA00023012"/>
    </source>
</evidence>
<evidence type="ECO:0000313" key="11">
    <source>
        <dbReference type="Proteomes" id="UP000317624"/>
    </source>
</evidence>
<dbReference type="PANTHER" id="PTHR48111:SF22">
    <property type="entry name" value="REGULATOR OF RPOS"/>
    <property type="match status" value="1"/>
</dbReference>